<feature type="domain" description="ABC transporter" evidence="9">
    <location>
        <begin position="55"/>
        <end position="302"/>
    </location>
</feature>
<dbReference type="OrthoDB" id="66620at2759"/>
<dbReference type="FunFam" id="3.40.50.300:FF:001473">
    <property type="entry name" value="ATP-binding cassette transporter"/>
    <property type="match status" value="1"/>
</dbReference>
<evidence type="ECO:0000256" key="2">
    <source>
        <dbReference type="ARBA" id="ARBA00022448"/>
    </source>
</evidence>
<keyword evidence="3 8" id="KW-0812">Transmembrane</keyword>
<keyword evidence="11" id="KW-1185">Reference proteome</keyword>
<dbReference type="OMA" id="HESACRI"/>
<evidence type="ECO:0000256" key="3">
    <source>
        <dbReference type="ARBA" id="ARBA00022692"/>
    </source>
</evidence>
<evidence type="ECO:0000259" key="9">
    <source>
        <dbReference type="PROSITE" id="PS50893"/>
    </source>
</evidence>
<evidence type="ECO:0000256" key="8">
    <source>
        <dbReference type="SAM" id="Phobius"/>
    </source>
</evidence>
<keyword evidence="7 8" id="KW-0472">Membrane</keyword>
<feature type="transmembrane region" description="Helical" evidence="8">
    <location>
        <begin position="495"/>
        <end position="517"/>
    </location>
</feature>
<keyword evidence="5" id="KW-0067">ATP-binding</keyword>
<dbReference type="PANTHER" id="PTHR48041:SF134">
    <property type="entry name" value="ABC TRANSPORTER G FAMILY"/>
    <property type="match status" value="1"/>
</dbReference>
<evidence type="ECO:0000256" key="1">
    <source>
        <dbReference type="ARBA" id="ARBA00004141"/>
    </source>
</evidence>
<dbReference type="GO" id="GO:0042626">
    <property type="term" value="F:ATPase-coupled transmembrane transporter activity"/>
    <property type="evidence" value="ECO:0000318"/>
    <property type="project" value="GO_Central"/>
</dbReference>
<evidence type="ECO:0000256" key="7">
    <source>
        <dbReference type="ARBA" id="ARBA00023136"/>
    </source>
</evidence>
<dbReference type="GO" id="GO:0016020">
    <property type="term" value="C:membrane"/>
    <property type="evidence" value="ECO:0000318"/>
    <property type="project" value="GO_Central"/>
</dbReference>
<sequence>MSPFDVESAAVLAGQLGAPERNGAALIDAHMLSGDSINEMAVAESVKQHQKTYDLLAQKVTYKIGSKTAEGSRQKILLNDVSTVARHGEILAVVGPSGAGKSTFLDAISGRIDGSDLEGGFLVNGAPMDASFRRLSGYVMQDDQLYPLLSVRETLMFSARLRLPSSMSAAEKAARVEKTIAELGLASCADTRIGNESARGISGGEKRRVSIGVDLIHDPSVLFLDEPTSGLDSTAALNVVQTLHTMARARGRTIVLTIHQPSFRLLALIDRLLLLARGSPVYHGPTAGLGDHFRRFGRHVVAHVNQLEFALDVIEELEQSPEGIEPLVAFSRAQLEAAGPLARAAAAPSALGRPRADKFATSFASQLWVLCDRGARNTLRTKELFTARLVILCTSSFILGSLFFRIGYTPFGVQARVSYIIFVISSILFTSTQTLPVFLEERLIFVRETSRGAYRTSAFVVAQQLVYAPFFLLLAVAFCAISYFMVGMAAGTEPFLFFVLSVWLVLIVANTFVLFWGAVVPNVIRGNILVFYATAYFWLLSGFFTPLQTIPWYWIWAHYISTFKYPLEMLLENEFHAPGVTNRCFDGVNDGLVTPNCTLTPGDILGGLKAGGVHKWVNTGIYVAFFFAYSFFFYLMLLRQTNKTRK</sequence>
<evidence type="ECO:0000313" key="10">
    <source>
        <dbReference type="EMBL" id="GAQ89430.1"/>
    </source>
</evidence>
<dbReference type="STRING" id="105231.A0A1Y1IEV1"/>
<feature type="transmembrane region" description="Helical" evidence="8">
    <location>
        <begin position="419"/>
        <end position="439"/>
    </location>
</feature>
<dbReference type="PANTHER" id="PTHR48041">
    <property type="entry name" value="ABC TRANSPORTER G FAMILY MEMBER 28"/>
    <property type="match status" value="1"/>
</dbReference>
<proteinExistence type="predicted"/>
<keyword evidence="6 8" id="KW-1133">Transmembrane helix</keyword>
<name>A0A1Y1IEV1_KLENI</name>
<dbReference type="PROSITE" id="PS00211">
    <property type="entry name" value="ABC_TRANSPORTER_1"/>
    <property type="match status" value="1"/>
</dbReference>
<dbReference type="InterPro" id="IPR003593">
    <property type="entry name" value="AAA+_ATPase"/>
</dbReference>
<dbReference type="InterPro" id="IPR017871">
    <property type="entry name" value="ABC_transporter-like_CS"/>
</dbReference>
<organism evidence="10 11">
    <name type="scientific">Klebsormidium nitens</name>
    <name type="common">Green alga</name>
    <name type="synonym">Ulothrix nitens</name>
    <dbReference type="NCBI Taxonomy" id="105231"/>
    <lineage>
        <taxon>Eukaryota</taxon>
        <taxon>Viridiplantae</taxon>
        <taxon>Streptophyta</taxon>
        <taxon>Klebsormidiophyceae</taxon>
        <taxon>Klebsormidiales</taxon>
        <taxon>Klebsormidiaceae</taxon>
        <taxon>Klebsormidium</taxon>
    </lineage>
</organism>
<dbReference type="GO" id="GO:0055085">
    <property type="term" value="P:transmembrane transport"/>
    <property type="evidence" value="ECO:0000318"/>
    <property type="project" value="GO_Central"/>
</dbReference>
<dbReference type="InterPro" id="IPR013525">
    <property type="entry name" value="ABC2_TM"/>
</dbReference>
<dbReference type="EMBL" id="DF237470">
    <property type="protein sequence ID" value="GAQ89430.1"/>
    <property type="molecule type" value="Genomic_DNA"/>
</dbReference>
<evidence type="ECO:0000256" key="4">
    <source>
        <dbReference type="ARBA" id="ARBA00022741"/>
    </source>
</evidence>
<protein>
    <submittedName>
        <fullName evidence="10">ABC transporter G family</fullName>
    </submittedName>
</protein>
<accession>A0A1Y1IEV1</accession>
<dbReference type="SUPFAM" id="SSF52540">
    <property type="entry name" value="P-loop containing nucleoside triphosphate hydrolases"/>
    <property type="match status" value="1"/>
</dbReference>
<dbReference type="InterPro" id="IPR043926">
    <property type="entry name" value="ABCG_dom"/>
</dbReference>
<feature type="transmembrane region" description="Helical" evidence="8">
    <location>
        <begin position="619"/>
        <end position="638"/>
    </location>
</feature>
<dbReference type="PROSITE" id="PS50893">
    <property type="entry name" value="ABC_TRANSPORTER_2"/>
    <property type="match status" value="1"/>
</dbReference>
<dbReference type="InterPro" id="IPR050352">
    <property type="entry name" value="ABCG_transporters"/>
</dbReference>
<dbReference type="SMART" id="SM00382">
    <property type="entry name" value="AAA"/>
    <property type="match status" value="1"/>
</dbReference>
<evidence type="ECO:0000256" key="5">
    <source>
        <dbReference type="ARBA" id="ARBA00022840"/>
    </source>
</evidence>
<dbReference type="Gene3D" id="3.40.50.300">
    <property type="entry name" value="P-loop containing nucleotide triphosphate hydrolases"/>
    <property type="match status" value="1"/>
</dbReference>
<dbReference type="Pfam" id="PF00005">
    <property type="entry name" value="ABC_tran"/>
    <property type="match status" value="1"/>
</dbReference>
<reference evidence="10 11" key="1">
    <citation type="journal article" date="2014" name="Nat. Commun.">
        <title>Klebsormidium flaccidum genome reveals primary factors for plant terrestrial adaptation.</title>
        <authorList>
            <person name="Hori K."/>
            <person name="Maruyama F."/>
            <person name="Fujisawa T."/>
            <person name="Togashi T."/>
            <person name="Yamamoto N."/>
            <person name="Seo M."/>
            <person name="Sato S."/>
            <person name="Yamada T."/>
            <person name="Mori H."/>
            <person name="Tajima N."/>
            <person name="Moriyama T."/>
            <person name="Ikeuchi M."/>
            <person name="Watanabe M."/>
            <person name="Wada H."/>
            <person name="Kobayashi K."/>
            <person name="Saito M."/>
            <person name="Masuda T."/>
            <person name="Sasaki-Sekimoto Y."/>
            <person name="Mashiguchi K."/>
            <person name="Awai K."/>
            <person name="Shimojima M."/>
            <person name="Masuda S."/>
            <person name="Iwai M."/>
            <person name="Nobusawa T."/>
            <person name="Narise T."/>
            <person name="Kondo S."/>
            <person name="Saito H."/>
            <person name="Sato R."/>
            <person name="Murakawa M."/>
            <person name="Ihara Y."/>
            <person name="Oshima-Yamada Y."/>
            <person name="Ohtaka K."/>
            <person name="Satoh M."/>
            <person name="Sonobe K."/>
            <person name="Ishii M."/>
            <person name="Ohtani R."/>
            <person name="Kanamori-Sato M."/>
            <person name="Honoki R."/>
            <person name="Miyazaki D."/>
            <person name="Mochizuki H."/>
            <person name="Umetsu J."/>
            <person name="Higashi K."/>
            <person name="Shibata D."/>
            <person name="Kamiya Y."/>
            <person name="Sato N."/>
            <person name="Nakamura Y."/>
            <person name="Tabata S."/>
            <person name="Ida S."/>
            <person name="Kurokawa K."/>
            <person name="Ohta H."/>
        </authorList>
    </citation>
    <scope>NUCLEOTIDE SEQUENCE [LARGE SCALE GENOMIC DNA]</scope>
    <source>
        <strain evidence="10 11">NIES-2285</strain>
    </source>
</reference>
<feature type="transmembrane region" description="Helical" evidence="8">
    <location>
        <begin position="460"/>
        <end position="483"/>
    </location>
</feature>
<dbReference type="Pfam" id="PF19055">
    <property type="entry name" value="ABC2_membrane_7"/>
    <property type="match status" value="1"/>
</dbReference>
<dbReference type="GO" id="GO:0140359">
    <property type="term" value="F:ABC-type transporter activity"/>
    <property type="evidence" value="ECO:0007669"/>
    <property type="project" value="InterPro"/>
</dbReference>
<keyword evidence="2" id="KW-0813">Transport</keyword>
<dbReference type="GO" id="GO:0005524">
    <property type="term" value="F:ATP binding"/>
    <property type="evidence" value="ECO:0007669"/>
    <property type="project" value="UniProtKB-KW"/>
</dbReference>
<dbReference type="Proteomes" id="UP000054558">
    <property type="component" value="Unassembled WGS sequence"/>
</dbReference>
<evidence type="ECO:0000313" key="11">
    <source>
        <dbReference type="Proteomes" id="UP000054558"/>
    </source>
</evidence>
<dbReference type="GO" id="GO:0016887">
    <property type="term" value="F:ATP hydrolysis activity"/>
    <property type="evidence" value="ECO:0007669"/>
    <property type="project" value="InterPro"/>
</dbReference>
<dbReference type="AlphaFoldDB" id="A0A1Y1IEV1"/>
<keyword evidence="4" id="KW-0547">Nucleotide-binding</keyword>
<dbReference type="Pfam" id="PF01061">
    <property type="entry name" value="ABC2_membrane"/>
    <property type="match status" value="1"/>
</dbReference>
<dbReference type="InterPro" id="IPR003439">
    <property type="entry name" value="ABC_transporter-like_ATP-bd"/>
</dbReference>
<gene>
    <name evidence="10" type="ORF">KFL_005210030</name>
</gene>
<evidence type="ECO:0000256" key="6">
    <source>
        <dbReference type="ARBA" id="ARBA00022989"/>
    </source>
</evidence>
<feature type="transmembrane region" description="Helical" evidence="8">
    <location>
        <begin position="529"/>
        <end position="555"/>
    </location>
</feature>
<feature type="transmembrane region" description="Helical" evidence="8">
    <location>
        <begin position="385"/>
        <end position="407"/>
    </location>
</feature>
<dbReference type="InterPro" id="IPR027417">
    <property type="entry name" value="P-loop_NTPase"/>
</dbReference>
<comment type="subcellular location">
    <subcellularLocation>
        <location evidence="1">Membrane</location>
        <topology evidence="1">Multi-pass membrane protein</topology>
    </subcellularLocation>
</comment>